<dbReference type="Pfam" id="PF16868">
    <property type="entry name" value="NMT1_3"/>
    <property type="match status" value="1"/>
</dbReference>
<dbReference type="PANTHER" id="PTHR42941:SF1">
    <property type="entry name" value="SLL1037 PROTEIN"/>
    <property type="match status" value="1"/>
</dbReference>
<evidence type="ECO:0000313" key="1">
    <source>
        <dbReference type="EMBL" id="TLP57563.1"/>
    </source>
</evidence>
<reference evidence="1 2" key="1">
    <citation type="submission" date="2019-05" db="EMBL/GenBank/DDBJ databases">
        <title>Draft genome sequence of Pelagicola sp. DSW4-44.</title>
        <authorList>
            <person name="Oh J."/>
        </authorList>
    </citation>
    <scope>NUCLEOTIDE SEQUENCE [LARGE SCALE GENOMIC DNA]</scope>
    <source>
        <strain evidence="1 2">DSW4-44</strain>
    </source>
</reference>
<evidence type="ECO:0000313" key="2">
    <source>
        <dbReference type="Proteomes" id="UP000305041"/>
    </source>
</evidence>
<accession>A0ABY2UQ70</accession>
<dbReference type="Proteomes" id="UP000305041">
    <property type="component" value="Unassembled WGS sequence"/>
</dbReference>
<sequence>MLRAHKLGKDDFTSIGTLKPKDHGKALCRGQFDAVFAVVGYPSGAIRATAKKCAVNLVNLQSRQIDRLIAKSPEFSRTTIPRGTYPGVDTDTETFGYKSTLLTHANVPDQVVYELVRATFENLEEMRGEHPAWHDLQPSKMIRDSLVAQLHSGAAKYYRERGG</sequence>
<dbReference type="SUPFAM" id="SSF53850">
    <property type="entry name" value="Periplasmic binding protein-like II"/>
    <property type="match status" value="1"/>
</dbReference>
<comment type="caution">
    <text evidence="1">The sequence shown here is derived from an EMBL/GenBank/DDBJ whole genome shotgun (WGS) entry which is preliminary data.</text>
</comment>
<name>A0ABY2UQ70_9RHOB</name>
<dbReference type="EMBL" id="VAUA01000011">
    <property type="protein sequence ID" value="TLP57563.1"/>
    <property type="molecule type" value="Genomic_DNA"/>
</dbReference>
<dbReference type="InterPro" id="IPR011852">
    <property type="entry name" value="TRAP_TAXI"/>
</dbReference>
<proteinExistence type="predicted"/>
<dbReference type="NCBIfam" id="TIGR02122">
    <property type="entry name" value="TRAP_TAXI"/>
    <property type="match status" value="1"/>
</dbReference>
<keyword evidence="2" id="KW-1185">Reference proteome</keyword>
<protein>
    <submittedName>
        <fullName evidence="1">TAXI family TRAP transporter solute-binding subunit</fullName>
    </submittedName>
</protein>
<dbReference type="PANTHER" id="PTHR42941">
    <property type="entry name" value="SLL1037 PROTEIN"/>
    <property type="match status" value="1"/>
</dbReference>
<organism evidence="1 2">
    <name type="scientific">Parasedimentitalea maritima</name>
    <dbReference type="NCBI Taxonomy" id="2578117"/>
    <lineage>
        <taxon>Bacteria</taxon>
        <taxon>Pseudomonadati</taxon>
        <taxon>Pseudomonadota</taxon>
        <taxon>Alphaproteobacteria</taxon>
        <taxon>Rhodobacterales</taxon>
        <taxon>Paracoccaceae</taxon>
        <taxon>Parasedimentitalea</taxon>
    </lineage>
</organism>
<dbReference type="Gene3D" id="3.40.190.10">
    <property type="entry name" value="Periplasmic binding protein-like II"/>
    <property type="match status" value="1"/>
</dbReference>
<gene>
    <name evidence="1" type="ORF">FEE96_19490</name>
</gene>